<protein>
    <submittedName>
        <fullName evidence="3">DUF4097 family beta strand repeat-containing protein</fullName>
    </submittedName>
</protein>
<dbReference type="EMBL" id="JAVRET010000001">
    <property type="protein sequence ID" value="MDT0407597.1"/>
    <property type="molecule type" value="Genomic_DNA"/>
</dbReference>
<evidence type="ECO:0000256" key="1">
    <source>
        <dbReference type="SAM" id="MobiDB-lite"/>
    </source>
</evidence>
<sequence>MTKPAQTTTAPATTDAPATPPALTLTVDIPAGRLQVIATDRADAAVEIRPADADRSRDVKAAGTFEVTHGEGTLRVAPAAPRHRLLGGTGAVAITVHVPSGSHLEAEAASAELRGVGRLGDVTVEGQSGAVKLDETAGARITMRDGDLTIGRLGGPAALRTHRGTIRVAEAVGGEVTLRTDSGDVEIGAAPGVAAALDAETPAGRVHNALVNAARPTLHLHATTSHGDITATSL</sequence>
<accession>A0ABU2QT42</accession>
<dbReference type="InterPro" id="IPR025164">
    <property type="entry name" value="Toastrack_DUF4097"/>
</dbReference>
<evidence type="ECO:0000259" key="2">
    <source>
        <dbReference type="Pfam" id="PF13349"/>
    </source>
</evidence>
<dbReference type="Proteomes" id="UP001183610">
    <property type="component" value="Unassembled WGS sequence"/>
</dbReference>
<dbReference type="RefSeq" id="WP_010262287.1">
    <property type="nucleotide sequence ID" value="NZ_JAVRET010000001.1"/>
</dbReference>
<gene>
    <name evidence="3" type="ORF">RM698_00825</name>
</gene>
<keyword evidence="4" id="KW-1185">Reference proteome</keyword>
<reference evidence="4" key="1">
    <citation type="submission" date="2023-07" db="EMBL/GenBank/DDBJ databases">
        <title>30 novel species of actinomycetes from the DSMZ collection.</title>
        <authorList>
            <person name="Nouioui I."/>
        </authorList>
    </citation>
    <scope>NUCLEOTIDE SEQUENCE [LARGE SCALE GENOMIC DNA]</scope>
    <source>
        <strain evidence="4">DSM 41979</strain>
    </source>
</reference>
<name>A0ABU2QT42_9ACTN</name>
<organism evidence="3 4">
    <name type="scientific">Streptomyces evansiae</name>
    <dbReference type="NCBI Taxonomy" id="3075535"/>
    <lineage>
        <taxon>Bacteria</taxon>
        <taxon>Bacillati</taxon>
        <taxon>Actinomycetota</taxon>
        <taxon>Actinomycetes</taxon>
        <taxon>Kitasatosporales</taxon>
        <taxon>Streptomycetaceae</taxon>
        <taxon>Streptomyces</taxon>
    </lineage>
</organism>
<feature type="region of interest" description="Disordered" evidence="1">
    <location>
        <begin position="1"/>
        <end position="21"/>
    </location>
</feature>
<evidence type="ECO:0000313" key="3">
    <source>
        <dbReference type="EMBL" id="MDT0407597.1"/>
    </source>
</evidence>
<dbReference type="Pfam" id="PF13349">
    <property type="entry name" value="DUF4097"/>
    <property type="match status" value="1"/>
</dbReference>
<feature type="domain" description="DUF4097" evidence="2">
    <location>
        <begin position="34"/>
        <end position="231"/>
    </location>
</feature>
<comment type="caution">
    <text evidence="3">The sequence shown here is derived from an EMBL/GenBank/DDBJ whole genome shotgun (WGS) entry which is preliminary data.</text>
</comment>
<proteinExistence type="predicted"/>
<evidence type="ECO:0000313" key="4">
    <source>
        <dbReference type="Proteomes" id="UP001183610"/>
    </source>
</evidence>